<organism evidence="2">
    <name type="scientific">Tanacetum cinerariifolium</name>
    <name type="common">Dalmatian daisy</name>
    <name type="synonym">Chrysanthemum cinerariifolium</name>
    <dbReference type="NCBI Taxonomy" id="118510"/>
    <lineage>
        <taxon>Eukaryota</taxon>
        <taxon>Viridiplantae</taxon>
        <taxon>Streptophyta</taxon>
        <taxon>Embryophyta</taxon>
        <taxon>Tracheophyta</taxon>
        <taxon>Spermatophyta</taxon>
        <taxon>Magnoliopsida</taxon>
        <taxon>eudicotyledons</taxon>
        <taxon>Gunneridae</taxon>
        <taxon>Pentapetalae</taxon>
        <taxon>asterids</taxon>
        <taxon>campanulids</taxon>
        <taxon>Asterales</taxon>
        <taxon>Asteraceae</taxon>
        <taxon>Asteroideae</taxon>
        <taxon>Anthemideae</taxon>
        <taxon>Anthemidinae</taxon>
        <taxon>Tanacetum</taxon>
    </lineage>
</organism>
<comment type="caution">
    <text evidence="2">The sequence shown here is derived from an EMBL/GenBank/DDBJ whole genome shotgun (WGS) entry which is preliminary data.</text>
</comment>
<name>A0A699JYT9_TANCI</name>
<sequence length="133" mass="14827">MESSATREYPSLIQIFFQTHTVGGVFWRDKDRGLYEEMLKLQGLGSNTKRGVPYIEDEIMAIVQKGKQGGHLPGVGRVSMIKKLFRSDEKMSQMLTQLESQPEFGSGSESDVCGDDEPGDDEDDSEDEEDADS</sequence>
<dbReference type="EMBL" id="BKCJ010464959">
    <property type="protein sequence ID" value="GFA66576.1"/>
    <property type="molecule type" value="Genomic_DNA"/>
</dbReference>
<feature type="compositionally biased region" description="Acidic residues" evidence="1">
    <location>
        <begin position="112"/>
        <end position="133"/>
    </location>
</feature>
<evidence type="ECO:0000256" key="1">
    <source>
        <dbReference type="SAM" id="MobiDB-lite"/>
    </source>
</evidence>
<evidence type="ECO:0008006" key="3">
    <source>
        <dbReference type="Google" id="ProtNLM"/>
    </source>
</evidence>
<evidence type="ECO:0000313" key="2">
    <source>
        <dbReference type="EMBL" id="GFA66576.1"/>
    </source>
</evidence>
<protein>
    <recommendedName>
        <fullName evidence="3">F-box domain, leucine-rich repeat domain, L domain-like protein</fullName>
    </recommendedName>
</protein>
<feature type="region of interest" description="Disordered" evidence="1">
    <location>
        <begin position="91"/>
        <end position="133"/>
    </location>
</feature>
<reference evidence="2" key="1">
    <citation type="journal article" date="2019" name="Sci. Rep.">
        <title>Draft genome of Tanacetum cinerariifolium, the natural source of mosquito coil.</title>
        <authorList>
            <person name="Yamashiro T."/>
            <person name="Shiraishi A."/>
            <person name="Satake H."/>
            <person name="Nakayama K."/>
        </authorList>
    </citation>
    <scope>NUCLEOTIDE SEQUENCE</scope>
</reference>
<accession>A0A699JYT9</accession>
<gene>
    <name evidence="2" type="ORF">Tci_638548</name>
</gene>
<dbReference type="AlphaFoldDB" id="A0A699JYT9"/>
<proteinExistence type="predicted"/>